<sequence>MSDVVMTALSTARPAASLAGSNLDLDLMDIGQLVAVDAAWPLHPGCLRAAAESEIIEWARRQPTEVPLRVTVRLPPDAMGRADKARLGDALATHFGLLAEAQERSAKEHLSDARRSLAIGLAILAACLTTAWLLVADFPERPLTRIARESIGILGWVAMWKPVEMLLHDRRPILRRLRLLRRLAQASVRVVPAGPR</sequence>
<name>A0ABV7BYE8_9PROT</name>
<keyword evidence="1" id="KW-0812">Transmembrane</keyword>
<dbReference type="Proteomes" id="UP001595420">
    <property type="component" value="Unassembled WGS sequence"/>
</dbReference>
<comment type="caution">
    <text evidence="2">The sequence shown here is derived from an EMBL/GenBank/DDBJ whole genome shotgun (WGS) entry which is preliminary data.</text>
</comment>
<feature type="transmembrane region" description="Helical" evidence="1">
    <location>
        <begin position="117"/>
        <end position="135"/>
    </location>
</feature>
<dbReference type="RefSeq" id="WP_216838189.1">
    <property type="nucleotide sequence ID" value="NZ_JAFNJS010000006.1"/>
</dbReference>
<gene>
    <name evidence="2" type="ORF">ACFOD3_19525</name>
</gene>
<evidence type="ECO:0000313" key="3">
    <source>
        <dbReference type="Proteomes" id="UP001595420"/>
    </source>
</evidence>
<keyword evidence="3" id="KW-1185">Reference proteome</keyword>
<keyword evidence="1" id="KW-0472">Membrane</keyword>
<reference evidence="3" key="1">
    <citation type="journal article" date="2019" name="Int. J. Syst. Evol. Microbiol.">
        <title>The Global Catalogue of Microorganisms (GCM) 10K type strain sequencing project: providing services to taxonomists for standard genome sequencing and annotation.</title>
        <authorList>
            <consortium name="The Broad Institute Genomics Platform"/>
            <consortium name="The Broad Institute Genome Sequencing Center for Infectious Disease"/>
            <person name="Wu L."/>
            <person name="Ma J."/>
        </authorList>
    </citation>
    <scope>NUCLEOTIDE SEQUENCE [LARGE SCALE GENOMIC DNA]</scope>
    <source>
        <strain evidence="3">CGMCC 1.16855</strain>
    </source>
</reference>
<organism evidence="2 3">
    <name type="scientific">Falsiroseomonas tokyonensis</name>
    <dbReference type="NCBI Taxonomy" id="430521"/>
    <lineage>
        <taxon>Bacteria</taxon>
        <taxon>Pseudomonadati</taxon>
        <taxon>Pseudomonadota</taxon>
        <taxon>Alphaproteobacteria</taxon>
        <taxon>Acetobacterales</taxon>
        <taxon>Roseomonadaceae</taxon>
        <taxon>Falsiroseomonas</taxon>
    </lineage>
</organism>
<proteinExistence type="predicted"/>
<keyword evidence="1" id="KW-1133">Transmembrane helix</keyword>
<accession>A0ABV7BYE8</accession>
<dbReference type="EMBL" id="JBHRSB010000006">
    <property type="protein sequence ID" value="MFC3002104.1"/>
    <property type="molecule type" value="Genomic_DNA"/>
</dbReference>
<evidence type="ECO:0000313" key="2">
    <source>
        <dbReference type="EMBL" id="MFC3002104.1"/>
    </source>
</evidence>
<evidence type="ECO:0000256" key="1">
    <source>
        <dbReference type="SAM" id="Phobius"/>
    </source>
</evidence>
<protein>
    <submittedName>
        <fullName evidence="2">Uncharacterized protein</fullName>
    </submittedName>
</protein>